<sequence length="268" mass="29443">MSAGTGPGQTGPAHRYVFVGGLHRSGTSPLTRMIEGLPGVSGISGAPVPEQEGVYLQGAIPHTALHGRPMHFATDPAQHHVEGSIYDRLDVRERIEADWAPWFAPGATWRVEKSPPNMTRTRLYQQLFPLSHQVVILRHPQAVHGAVSKWVDLGQDGAVAHWLEAHARLRADLAHLHHVLVIRYEDLVADPDRYRRGIAVFLGIEAEGAAETGLADRNHTYPGWTLSDDEAAACAEWGYASDMGVTEWTPVVQHALNAVREKVLRILT</sequence>
<gene>
    <name evidence="1" type="ORF">ATO8_07391</name>
</gene>
<reference evidence="1 2" key="1">
    <citation type="journal article" date="2014" name="Antonie Van Leeuwenhoek">
        <title>Roseivivax atlanticus sp. nov., isolated from surface seawater of the Atlantic Ocean.</title>
        <authorList>
            <person name="Li G."/>
            <person name="Lai Q."/>
            <person name="Liu X."/>
            <person name="Sun F."/>
            <person name="Shao Z."/>
        </authorList>
    </citation>
    <scope>NUCLEOTIDE SEQUENCE [LARGE SCALE GENOMIC DNA]</scope>
    <source>
        <strain evidence="1 2">22II-s10s</strain>
    </source>
</reference>
<protein>
    <recommendedName>
        <fullName evidence="3">Nodulation protein NoeE</fullName>
    </recommendedName>
</protein>
<dbReference type="Gene3D" id="3.40.50.300">
    <property type="entry name" value="P-loop containing nucleotide triphosphate hydrolases"/>
    <property type="match status" value="1"/>
</dbReference>
<proteinExistence type="predicted"/>
<keyword evidence="2" id="KW-1185">Reference proteome</keyword>
<accession>W4HLN8</accession>
<dbReference type="SUPFAM" id="SSF52540">
    <property type="entry name" value="P-loop containing nucleoside triphosphate hydrolases"/>
    <property type="match status" value="1"/>
</dbReference>
<organism evidence="1 2">
    <name type="scientific">Roseivivax marinus</name>
    <dbReference type="NCBI Taxonomy" id="1379903"/>
    <lineage>
        <taxon>Bacteria</taxon>
        <taxon>Pseudomonadati</taxon>
        <taxon>Pseudomonadota</taxon>
        <taxon>Alphaproteobacteria</taxon>
        <taxon>Rhodobacterales</taxon>
        <taxon>Roseobacteraceae</taxon>
        <taxon>Roseivivax</taxon>
    </lineage>
</organism>
<dbReference type="STRING" id="1379903.ATO8_07391"/>
<dbReference type="eggNOG" id="ENOG502ZAZ9">
    <property type="taxonomic scope" value="Bacteria"/>
</dbReference>
<dbReference type="PATRIC" id="fig|1317118.6.peg.1527"/>
<dbReference type="Pfam" id="PF13469">
    <property type="entry name" value="Sulfotransfer_3"/>
    <property type="match status" value="1"/>
</dbReference>
<comment type="caution">
    <text evidence="1">The sequence shown here is derived from an EMBL/GenBank/DDBJ whole genome shotgun (WGS) entry which is preliminary data.</text>
</comment>
<evidence type="ECO:0000313" key="2">
    <source>
        <dbReference type="Proteomes" id="UP000019063"/>
    </source>
</evidence>
<evidence type="ECO:0000313" key="1">
    <source>
        <dbReference type="EMBL" id="ETW13016.1"/>
    </source>
</evidence>
<dbReference type="InterPro" id="IPR027417">
    <property type="entry name" value="P-loop_NTPase"/>
</dbReference>
<dbReference type="EMBL" id="AQQW01000004">
    <property type="protein sequence ID" value="ETW13016.1"/>
    <property type="molecule type" value="Genomic_DNA"/>
</dbReference>
<evidence type="ECO:0008006" key="3">
    <source>
        <dbReference type="Google" id="ProtNLM"/>
    </source>
</evidence>
<name>W4HLN8_9RHOB</name>
<dbReference type="Proteomes" id="UP000019063">
    <property type="component" value="Unassembled WGS sequence"/>
</dbReference>
<dbReference type="AlphaFoldDB" id="W4HLN8"/>
<dbReference type="RefSeq" id="WP_051487523.1">
    <property type="nucleotide sequence ID" value="NZ_AQQW01000004.1"/>
</dbReference>